<gene>
    <name evidence="3" type="ORF">A2V58_07590</name>
</gene>
<evidence type="ECO:0000256" key="1">
    <source>
        <dbReference type="SAM" id="MobiDB-lite"/>
    </source>
</evidence>
<protein>
    <recommendedName>
        <fullName evidence="5">DUF4124 domain-containing protein</fullName>
    </recommendedName>
</protein>
<reference evidence="3 4" key="1">
    <citation type="journal article" date="2016" name="Nat. Commun.">
        <title>Thousands of microbial genomes shed light on interconnected biogeochemical processes in an aquifer system.</title>
        <authorList>
            <person name="Anantharaman K."/>
            <person name="Brown C.T."/>
            <person name="Hug L.A."/>
            <person name="Sharon I."/>
            <person name="Castelle C.J."/>
            <person name="Probst A.J."/>
            <person name="Thomas B.C."/>
            <person name="Singh A."/>
            <person name="Wilkins M.J."/>
            <person name="Karaoz U."/>
            <person name="Brodie E.L."/>
            <person name="Williams K.H."/>
            <person name="Hubbard S.S."/>
            <person name="Banfield J.F."/>
        </authorList>
    </citation>
    <scope>NUCLEOTIDE SEQUENCE [LARGE SCALE GENOMIC DNA]</scope>
</reference>
<keyword evidence="2" id="KW-0732">Signal</keyword>
<feature type="compositionally biased region" description="Basic and acidic residues" evidence="1">
    <location>
        <begin position="148"/>
        <end position="160"/>
    </location>
</feature>
<feature type="region of interest" description="Disordered" evidence="1">
    <location>
        <begin position="201"/>
        <end position="222"/>
    </location>
</feature>
<comment type="caution">
    <text evidence="3">The sequence shown here is derived from an EMBL/GenBank/DDBJ whole genome shotgun (WGS) entry which is preliminary data.</text>
</comment>
<accession>A0A1F6UIP1</accession>
<evidence type="ECO:0008006" key="5">
    <source>
        <dbReference type="Google" id="ProtNLM"/>
    </source>
</evidence>
<feature type="chain" id="PRO_5009527016" description="DUF4124 domain-containing protein" evidence="2">
    <location>
        <begin position="26"/>
        <end position="222"/>
    </location>
</feature>
<feature type="region of interest" description="Disordered" evidence="1">
    <location>
        <begin position="145"/>
        <end position="169"/>
    </location>
</feature>
<sequence>MHKPTRPVLLVLFAALALLSVNAQAAAPEKGGKIKKCQDASGRWHYGDTADDLCRQSKVVEINKQGITTKEIAAPLTAEELRLREKNKASIEAEQKSAAEQARQDKLLLSTYGHEDDISFVRDRKIADTEAQIQASEKTLIALGKTQKRNEAQAADEQRGGKPLPEATAKQIANTEAQIAKHQEYIAAKKQEIEAIRAQAKSDTERYRQLKRGQSAAPVTNP</sequence>
<name>A0A1F6UIP1_9PROT</name>
<dbReference type="AlphaFoldDB" id="A0A1F6UIP1"/>
<evidence type="ECO:0000313" key="3">
    <source>
        <dbReference type="EMBL" id="OGI57226.1"/>
    </source>
</evidence>
<evidence type="ECO:0000313" key="4">
    <source>
        <dbReference type="Proteomes" id="UP000177950"/>
    </source>
</evidence>
<dbReference type="EMBL" id="MFSV01000145">
    <property type="protein sequence ID" value="OGI57226.1"/>
    <property type="molecule type" value="Genomic_DNA"/>
</dbReference>
<evidence type="ECO:0000256" key="2">
    <source>
        <dbReference type="SAM" id="SignalP"/>
    </source>
</evidence>
<proteinExistence type="predicted"/>
<feature type="signal peptide" evidence="2">
    <location>
        <begin position="1"/>
        <end position="25"/>
    </location>
</feature>
<organism evidence="3 4">
    <name type="scientific">Candidatus Muproteobacteria bacterium RBG_19FT_COMBO_61_10</name>
    <dbReference type="NCBI Taxonomy" id="1817761"/>
    <lineage>
        <taxon>Bacteria</taxon>
        <taxon>Pseudomonadati</taxon>
        <taxon>Pseudomonadota</taxon>
        <taxon>Candidatus Muproteobacteria</taxon>
    </lineage>
</organism>
<dbReference type="Proteomes" id="UP000177950">
    <property type="component" value="Unassembled WGS sequence"/>
</dbReference>